<feature type="region of interest" description="Disordered" evidence="1">
    <location>
        <begin position="161"/>
        <end position="207"/>
    </location>
</feature>
<dbReference type="EMBL" id="JBBPBN010000191">
    <property type="protein sequence ID" value="KAK8973192.1"/>
    <property type="molecule type" value="Genomic_DNA"/>
</dbReference>
<reference evidence="3 4" key="1">
    <citation type="journal article" date="2024" name="G3 (Bethesda)">
        <title>Genome assembly of Hibiscus sabdariffa L. provides insights into metabolisms of medicinal natural products.</title>
        <authorList>
            <person name="Kim T."/>
        </authorList>
    </citation>
    <scope>NUCLEOTIDE SEQUENCE [LARGE SCALE GENOMIC DNA]</scope>
    <source>
        <strain evidence="3">TK-2024</strain>
        <tissue evidence="3">Old leaves</tissue>
    </source>
</reference>
<dbReference type="Pfam" id="PF13966">
    <property type="entry name" value="zf-RVT"/>
    <property type="match status" value="1"/>
</dbReference>
<evidence type="ECO:0000256" key="1">
    <source>
        <dbReference type="SAM" id="MobiDB-lite"/>
    </source>
</evidence>
<feature type="domain" description="Reverse transcriptase zinc-binding" evidence="2">
    <location>
        <begin position="372"/>
        <end position="458"/>
    </location>
</feature>
<keyword evidence="4" id="KW-1185">Reference proteome</keyword>
<comment type="caution">
    <text evidence="3">The sequence shown here is derived from an EMBL/GenBank/DDBJ whole genome shotgun (WGS) entry which is preliminary data.</text>
</comment>
<accession>A0ABR2NAP8</accession>
<name>A0ABR2NAP8_9ROSI</name>
<gene>
    <name evidence="3" type="ORF">V6N11_037792</name>
</gene>
<dbReference type="InterPro" id="IPR026960">
    <property type="entry name" value="RVT-Znf"/>
</dbReference>
<organism evidence="3 4">
    <name type="scientific">Hibiscus sabdariffa</name>
    <name type="common">roselle</name>
    <dbReference type="NCBI Taxonomy" id="183260"/>
    <lineage>
        <taxon>Eukaryota</taxon>
        <taxon>Viridiplantae</taxon>
        <taxon>Streptophyta</taxon>
        <taxon>Embryophyta</taxon>
        <taxon>Tracheophyta</taxon>
        <taxon>Spermatophyta</taxon>
        <taxon>Magnoliopsida</taxon>
        <taxon>eudicotyledons</taxon>
        <taxon>Gunneridae</taxon>
        <taxon>Pentapetalae</taxon>
        <taxon>rosids</taxon>
        <taxon>malvids</taxon>
        <taxon>Malvales</taxon>
        <taxon>Malvaceae</taxon>
        <taxon>Malvoideae</taxon>
        <taxon>Hibiscus</taxon>
    </lineage>
</organism>
<proteinExistence type="predicted"/>
<dbReference type="Proteomes" id="UP001396334">
    <property type="component" value="Unassembled WGS sequence"/>
</dbReference>
<feature type="compositionally biased region" description="Basic and acidic residues" evidence="1">
    <location>
        <begin position="175"/>
        <end position="192"/>
    </location>
</feature>
<protein>
    <recommendedName>
        <fullName evidence="2">Reverse transcriptase zinc-binding domain-containing protein</fullName>
    </recommendedName>
</protein>
<feature type="region of interest" description="Disordered" evidence="1">
    <location>
        <begin position="1"/>
        <end position="67"/>
    </location>
</feature>
<evidence type="ECO:0000259" key="2">
    <source>
        <dbReference type="Pfam" id="PF13966"/>
    </source>
</evidence>
<evidence type="ECO:0000313" key="4">
    <source>
        <dbReference type="Proteomes" id="UP001396334"/>
    </source>
</evidence>
<sequence>MASGKLSEYSNDYPSVEGFVGDGLEGAKRGRPPDTSTNGGGGNVLEKDVEMSDNIDTGKRTGYPEPAIVGETETDQSTMRLQGSGSQMPSFKEKLIGKSGAERVSEMRKPDDLYGPWMQVTNRRRRNANVQGVGGRIIGASRTKEIMGSRFQLLASDSMDGVEEIPEQQQVGDVRGSRNELREEGLASRDRGQGNQDNNGSVEVVRRRGPVESRISLGVVNETGTSLANKSASKEVNAGRVETGGVVNAVVALEKVTMAKSNLNSEKHRAVLVGNTDESHIPRLTKDDMVLFAEASMSQVEDNRLAFSCTLLSSPRPTRVADMVTNDGLWDWDRIGSSLPRIALDRIASVPPPRAGLGGDFPVWRWEDKRVFTTRSAYAFLALDPGTHYPAVWKRIWKLIVPQRVRVFVWVTLHERLLTNAERVRRHFANSDLCGICGGAKEDLEHVLRSCAIAKGLWLRLIPSGARVSFFSLTFKEWFCKNLFDRTFVTTDDEWPHRFAIMCWLLWKRRCRLLLEEDVGVLNDVRDMNKVADSLAQRGRELGAGSSAFYLPPEGTIALVIQEQGASGAVPGMHARGAPVISGAANPFLWGLWRAIGKTLQHSPLLLSHPISRRIDIIRISG</sequence>
<evidence type="ECO:0000313" key="3">
    <source>
        <dbReference type="EMBL" id="KAK8973192.1"/>
    </source>
</evidence>